<proteinExistence type="predicted"/>
<accession>A0ABW9KHM4</accession>
<keyword evidence="3" id="KW-1185">Reference proteome</keyword>
<feature type="transmembrane region" description="Helical" evidence="1">
    <location>
        <begin position="7"/>
        <end position="24"/>
    </location>
</feature>
<keyword evidence="1" id="KW-0472">Membrane</keyword>
<dbReference type="EMBL" id="JBJYXY010000001">
    <property type="protein sequence ID" value="MFN2975286.1"/>
    <property type="molecule type" value="Genomic_DNA"/>
</dbReference>
<sequence length="56" mass="6043">MNFGIYLIGYIIVIAGVVYAMNLAHIHSQWIAAVAVIMLGAGILTAVTRTRTKDPN</sequence>
<comment type="caution">
    <text evidence="2">The sequence shown here is derived from an EMBL/GenBank/DDBJ whole genome shotgun (WGS) entry which is preliminary data.</text>
</comment>
<evidence type="ECO:0008006" key="4">
    <source>
        <dbReference type="Google" id="ProtNLM"/>
    </source>
</evidence>
<dbReference type="Proteomes" id="UP001634747">
    <property type="component" value="Unassembled WGS sequence"/>
</dbReference>
<name>A0ABW9KHM4_9BACT</name>
<dbReference type="RefSeq" id="WP_263413184.1">
    <property type="nucleotide sequence ID" value="NZ_BAABBH010000001.1"/>
</dbReference>
<evidence type="ECO:0000256" key="1">
    <source>
        <dbReference type="SAM" id="Phobius"/>
    </source>
</evidence>
<keyword evidence="1" id="KW-1133">Transmembrane helix</keyword>
<feature type="transmembrane region" description="Helical" evidence="1">
    <location>
        <begin position="30"/>
        <end position="48"/>
    </location>
</feature>
<reference evidence="2 3" key="1">
    <citation type="submission" date="2024-12" db="EMBL/GenBank/DDBJ databases">
        <authorList>
            <person name="Lee Y."/>
        </authorList>
    </citation>
    <scope>NUCLEOTIDE SEQUENCE [LARGE SCALE GENOMIC DNA]</scope>
    <source>
        <strain evidence="2 3">03SUJ4</strain>
    </source>
</reference>
<keyword evidence="1" id="KW-0812">Transmembrane</keyword>
<evidence type="ECO:0000313" key="2">
    <source>
        <dbReference type="EMBL" id="MFN2975286.1"/>
    </source>
</evidence>
<gene>
    <name evidence="2" type="ORF">ACK2TP_05880</name>
</gene>
<organism evidence="2 3">
    <name type="scientific">Terriglobus aquaticus</name>
    <dbReference type="NCBI Taxonomy" id="940139"/>
    <lineage>
        <taxon>Bacteria</taxon>
        <taxon>Pseudomonadati</taxon>
        <taxon>Acidobacteriota</taxon>
        <taxon>Terriglobia</taxon>
        <taxon>Terriglobales</taxon>
        <taxon>Acidobacteriaceae</taxon>
        <taxon>Terriglobus</taxon>
    </lineage>
</organism>
<evidence type="ECO:0000313" key="3">
    <source>
        <dbReference type="Proteomes" id="UP001634747"/>
    </source>
</evidence>
<protein>
    <recommendedName>
        <fullName evidence="4">LysR family transcriptional regulator</fullName>
    </recommendedName>
</protein>